<dbReference type="Gene3D" id="3.90.1150.10">
    <property type="entry name" value="Aspartate Aminotransferase, domain 1"/>
    <property type="match status" value="1"/>
</dbReference>
<evidence type="ECO:0000256" key="1">
    <source>
        <dbReference type="ARBA" id="ARBA00001933"/>
    </source>
</evidence>
<evidence type="ECO:0000256" key="2">
    <source>
        <dbReference type="ARBA" id="ARBA00023194"/>
    </source>
</evidence>
<dbReference type="EMBL" id="BNAW01000013">
    <property type="protein sequence ID" value="GHG14335.1"/>
    <property type="molecule type" value="Genomic_DNA"/>
</dbReference>
<name>A0ABQ3KHB3_9PSEU</name>
<organism evidence="4 5">
    <name type="scientific">Amycolatopsis bullii</name>
    <dbReference type="NCBI Taxonomy" id="941987"/>
    <lineage>
        <taxon>Bacteria</taxon>
        <taxon>Bacillati</taxon>
        <taxon>Actinomycetota</taxon>
        <taxon>Actinomycetes</taxon>
        <taxon>Pseudonocardiales</taxon>
        <taxon>Pseudonocardiaceae</taxon>
        <taxon>Amycolatopsis</taxon>
    </lineage>
</organism>
<evidence type="ECO:0000313" key="4">
    <source>
        <dbReference type="EMBL" id="GHG14335.1"/>
    </source>
</evidence>
<keyword evidence="3" id="KW-0663">Pyridoxal phosphate</keyword>
<keyword evidence="4" id="KW-0808">Transferase</keyword>
<dbReference type="GO" id="GO:0008483">
    <property type="term" value="F:transaminase activity"/>
    <property type="evidence" value="ECO:0007669"/>
    <property type="project" value="UniProtKB-KW"/>
</dbReference>
<dbReference type="InterPro" id="IPR015421">
    <property type="entry name" value="PyrdxlP-dep_Trfase_major"/>
</dbReference>
<evidence type="ECO:0000256" key="3">
    <source>
        <dbReference type="RuleBase" id="RU004508"/>
    </source>
</evidence>
<comment type="caution">
    <text evidence="4">The sequence shown here is derived from an EMBL/GenBank/DDBJ whole genome shotgun (WGS) entry which is preliminary data.</text>
</comment>
<sequence length="433" mass="47015">MLAINGGTPVLDENAIAPWPEVTDADREAVLRALDRSTPWRWPMTDVQELEAAWAEHTGSRFAVAANSGTAALHMAVAATTIGPGDEVLVPADTFLASATCVLQANAVPVFVDVDPVTYTIDPSEIERHITPRTRAIIAVDLNGLPADYDALHAIARKHNLIIVEDGAQAHGATYRGRAVGSLGDLAGCSLNGSKCLSALSEGGLFTTNNEEWHQNALRVLMFGDEIRGKTRAYNARIMGWNYRLHSLAAAFARSQLERLPAMSEVRSENGNYLAKSLTDVPGVRPPTVPEGSTHVYFFFPLMVEPEALGLDVPVDAFRCAVKAAMRAEGVPLDEWQRMPVPGQTLFQEMRGYGRGCPWTCGHAAQGTRYDPDAYPVTRDICRRRLVLGSSTSSFGPPNGVDLMNGYAEAFHKVLVEHRAELAELTTRFATAH</sequence>
<accession>A0ABQ3KHB3</accession>
<protein>
    <submittedName>
        <fullName evidence="4">Pyridoxal phosphate-dependent aminotransferase</fullName>
    </submittedName>
</protein>
<comment type="similarity">
    <text evidence="3">Belongs to the DegT/DnrJ/EryC1 family.</text>
</comment>
<dbReference type="InterPro" id="IPR000653">
    <property type="entry name" value="DegT/StrS_aminotransferase"/>
</dbReference>
<keyword evidence="5" id="KW-1185">Reference proteome</keyword>
<keyword evidence="4" id="KW-0032">Aminotransferase</keyword>
<dbReference type="CDD" id="cd00616">
    <property type="entry name" value="AHBA_syn"/>
    <property type="match status" value="1"/>
</dbReference>
<dbReference type="Proteomes" id="UP000649955">
    <property type="component" value="Unassembled WGS sequence"/>
</dbReference>
<keyword evidence="2" id="KW-0045">Antibiotic biosynthesis</keyword>
<dbReference type="Gene3D" id="3.40.640.10">
    <property type="entry name" value="Type I PLP-dependent aspartate aminotransferase-like (Major domain)"/>
    <property type="match status" value="1"/>
</dbReference>
<dbReference type="PANTHER" id="PTHR30244:SF34">
    <property type="entry name" value="DTDP-4-AMINO-4,6-DIDEOXYGALACTOSE TRANSAMINASE"/>
    <property type="match status" value="1"/>
</dbReference>
<dbReference type="SUPFAM" id="SSF53383">
    <property type="entry name" value="PLP-dependent transferases"/>
    <property type="match status" value="1"/>
</dbReference>
<dbReference type="Pfam" id="PF01041">
    <property type="entry name" value="DegT_DnrJ_EryC1"/>
    <property type="match status" value="1"/>
</dbReference>
<reference evidence="5" key="1">
    <citation type="journal article" date="2019" name="Int. J. Syst. Evol. Microbiol.">
        <title>The Global Catalogue of Microorganisms (GCM) 10K type strain sequencing project: providing services to taxonomists for standard genome sequencing and annotation.</title>
        <authorList>
            <consortium name="The Broad Institute Genomics Platform"/>
            <consortium name="The Broad Institute Genome Sequencing Center for Infectious Disease"/>
            <person name="Wu L."/>
            <person name="Ma J."/>
        </authorList>
    </citation>
    <scope>NUCLEOTIDE SEQUENCE [LARGE SCALE GENOMIC DNA]</scope>
    <source>
        <strain evidence="5">CGMCC 4.7680</strain>
    </source>
</reference>
<dbReference type="RefSeq" id="WP_191311280.1">
    <property type="nucleotide sequence ID" value="NZ_BNAW01000013.1"/>
</dbReference>
<gene>
    <name evidence="4" type="ORF">GCM10017567_35130</name>
</gene>
<dbReference type="InterPro" id="IPR015422">
    <property type="entry name" value="PyrdxlP-dep_Trfase_small"/>
</dbReference>
<evidence type="ECO:0000313" key="5">
    <source>
        <dbReference type="Proteomes" id="UP000649955"/>
    </source>
</evidence>
<dbReference type="InterPro" id="IPR015424">
    <property type="entry name" value="PyrdxlP-dep_Trfase"/>
</dbReference>
<comment type="cofactor">
    <cofactor evidence="1">
        <name>pyridoxal 5'-phosphate</name>
        <dbReference type="ChEBI" id="CHEBI:597326"/>
    </cofactor>
</comment>
<dbReference type="PANTHER" id="PTHR30244">
    <property type="entry name" value="TRANSAMINASE"/>
    <property type="match status" value="1"/>
</dbReference>
<proteinExistence type="inferred from homology"/>